<evidence type="ECO:0000256" key="7">
    <source>
        <dbReference type="ARBA" id="ARBA00033367"/>
    </source>
</evidence>
<evidence type="ECO:0000256" key="9">
    <source>
        <dbReference type="RuleBase" id="RU365015"/>
    </source>
</evidence>
<dbReference type="Gene3D" id="2.115.10.20">
    <property type="entry name" value="Glycosyl hydrolase domain, family 43"/>
    <property type="match status" value="1"/>
</dbReference>
<organism evidence="12 13">
    <name type="scientific">Ruoffia tabacinasalis</name>
    <dbReference type="NCBI Taxonomy" id="87458"/>
    <lineage>
        <taxon>Bacteria</taxon>
        <taxon>Bacillati</taxon>
        <taxon>Bacillota</taxon>
        <taxon>Bacilli</taxon>
        <taxon>Lactobacillales</taxon>
        <taxon>Aerococcaceae</taxon>
        <taxon>Ruoffia</taxon>
    </lineage>
</organism>
<keyword evidence="9" id="KW-0963">Cytoplasm</keyword>
<dbReference type="InterPro" id="IPR013148">
    <property type="entry name" value="Glyco_hydro_32_N"/>
</dbReference>
<comment type="catalytic activity">
    <reaction evidence="8">
        <text>Hydrolysis of terminal non-reducing beta-D-fructofuranoside residues in beta-D-fructofuranosides.</text>
        <dbReference type="EC" id="3.2.1.26"/>
    </reaction>
</comment>
<evidence type="ECO:0000256" key="1">
    <source>
        <dbReference type="ARBA" id="ARBA00004914"/>
    </source>
</evidence>
<dbReference type="EMBL" id="VBSP01000041">
    <property type="protein sequence ID" value="TLQ39977.1"/>
    <property type="molecule type" value="Genomic_DNA"/>
</dbReference>
<dbReference type="GO" id="GO:0005985">
    <property type="term" value="P:sucrose metabolic process"/>
    <property type="evidence" value="ECO:0007669"/>
    <property type="project" value="UniProtKB-UniPathway"/>
</dbReference>
<keyword evidence="5 8" id="KW-0378">Hydrolase</keyword>
<comment type="similarity">
    <text evidence="2 8">Belongs to the glycosyl hydrolase 32 family.</text>
</comment>
<dbReference type="PANTHER" id="PTHR43101:SF1">
    <property type="entry name" value="BETA-FRUCTOSIDASE"/>
    <property type="match status" value="1"/>
</dbReference>
<evidence type="ECO:0000259" key="10">
    <source>
        <dbReference type="Pfam" id="PF00251"/>
    </source>
</evidence>
<dbReference type="SUPFAM" id="SSF75005">
    <property type="entry name" value="Arabinanase/levansucrase/invertase"/>
    <property type="match status" value="1"/>
</dbReference>
<dbReference type="AlphaFoldDB" id="A0A5R9DT02"/>
<feature type="domain" description="Glycosyl hydrolase family 32 C-terminal" evidence="11">
    <location>
        <begin position="348"/>
        <end position="471"/>
    </location>
</feature>
<evidence type="ECO:0000256" key="6">
    <source>
        <dbReference type="ARBA" id="ARBA00023295"/>
    </source>
</evidence>
<dbReference type="InterPro" id="IPR018053">
    <property type="entry name" value="Glyco_hydro_32_AS"/>
</dbReference>
<dbReference type="GO" id="GO:0004564">
    <property type="term" value="F:beta-fructofuranosidase activity"/>
    <property type="evidence" value="ECO:0007669"/>
    <property type="project" value="UniProtKB-EC"/>
</dbReference>
<dbReference type="InterPro" id="IPR051214">
    <property type="entry name" value="GH32_Enzymes"/>
</dbReference>
<dbReference type="SMART" id="SM00640">
    <property type="entry name" value="Glyco_32"/>
    <property type="match status" value="1"/>
</dbReference>
<dbReference type="RefSeq" id="WP_138405189.1">
    <property type="nucleotide sequence ID" value="NZ_VBSP01000041.1"/>
</dbReference>
<dbReference type="InterPro" id="IPR013189">
    <property type="entry name" value="Glyco_hydro_32_C"/>
</dbReference>
<evidence type="ECO:0000256" key="3">
    <source>
        <dbReference type="ARBA" id="ARBA00012758"/>
    </source>
</evidence>
<protein>
    <recommendedName>
        <fullName evidence="4 8">Sucrose-6-phosphate hydrolase</fullName>
        <ecNumber evidence="3 8">3.2.1.26</ecNumber>
    </recommendedName>
    <alternativeName>
        <fullName evidence="7 9">Invertase</fullName>
    </alternativeName>
</protein>
<dbReference type="NCBIfam" id="TIGR01322">
    <property type="entry name" value="scrB_fam"/>
    <property type="match status" value="1"/>
</dbReference>
<dbReference type="OrthoDB" id="9759709at2"/>
<dbReference type="CDD" id="cd18623">
    <property type="entry name" value="GH32_ScrB-like"/>
    <property type="match status" value="1"/>
</dbReference>
<sequence length="481" mass="55417">MSKKAYINWKQIQAAQAKLKASVEADPWRLSYHQMPETGWLNDPNGAVQFDGVYHLYHQYVPQDPKGGATHWGHKTSTDMVHFKDEEIFMSPDQAFDQDGVYSGSAIVLDDKIHFFYTGNVKNEGDHDYTFSGREQNTVHVVSPDGFTIESREVIIPHSAYPEGFTDHIRDPKVFELNGKYYLILGARRRTNVGSILIYSSTNLYDWEYEGVFLEGDEEQGYMWECPDYFNVSGKDILVFSPQGILPTTYNYHNPHAATYLTGQVNWDELKFQVEEDFRELDHGFDFYAPQTFEDDQGRRIMWVWMGIGDTQPEYNNPTIARGWQHAMALPRELNFEDGMLKQCPLVEYQTLRGQEQSYSLTELSADTLRGEVYELLIDFDERPKDFELQLRQDTSVTYQDGELTLRHGESGYGRRKRTLPLESLSQLHIFSDTSSLEIFVNDGEAVFTSRVYPDANQDKIQITGNGTGKVTYWDLATTTK</sequence>
<name>A0A5R9DT02_9LACT</name>
<proteinExistence type="inferred from homology"/>
<dbReference type="InterPro" id="IPR006232">
    <property type="entry name" value="Suc6P_hydrolase"/>
</dbReference>
<comment type="caution">
    <text evidence="12">The sequence shown here is derived from an EMBL/GenBank/DDBJ whole genome shotgun (WGS) entry which is preliminary data.</text>
</comment>
<evidence type="ECO:0000256" key="4">
    <source>
        <dbReference type="ARBA" id="ARBA00019623"/>
    </source>
</evidence>
<reference evidence="12 13" key="1">
    <citation type="submission" date="2019-05" db="EMBL/GenBank/DDBJ databases">
        <title>The metagenome of a microbial culture collection derived from dairy environment covers the genomic content of the human microbiome.</title>
        <authorList>
            <person name="Roder T."/>
            <person name="Wuthrich D."/>
            <person name="Sattari Z."/>
            <person name="Von Ah U."/>
            <person name="Bar C."/>
            <person name="Ronchi F."/>
            <person name="Macpherson A.J."/>
            <person name="Ganal-Vonarburg S.C."/>
            <person name="Bruggmann R."/>
            <person name="Vergeres G."/>
        </authorList>
    </citation>
    <scope>NUCLEOTIDE SEQUENCE [LARGE SCALE GENOMIC DNA]</scope>
    <source>
        <strain evidence="12 13">FAM 24227</strain>
    </source>
</reference>
<evidence type="ECO:0000259" key="11">
    <source>
        <dbReference type="Pfam" id="PF08244"/>
    </source>
</evidence>
<dbReference type="Pfam" id="PF00251">
    <property type="entry name" value="Glyco_hydro_32N"/>
    <property type="match status" value="1"/>
</dbReference>
<dbReference type="PROSITE" id="PS00609">
    <property type="entry name" value="GLYCOSYL_HYDROL_F32"/>
    <property type="match status" value="1"/>
</dbReference>
<dbReference type="Proteomes" id="UP000306420">
    <property type="component" value="Unassembled WGS sequence"/>
</dbReference>
<dbReference type="PANTHER" id="PTHR43101">
    <property type="entry name" value="BETA-FRUCTOSIDASE"/>
    <property type="match status" value="1"/>
</dbReference>
<evidence type="ECO:0000313" key="12">
    <source>
        <dbReference type="EMBL" id="TLQ39977.1"/>
    </source>
</evidence>
<evidence type="ECO:0000256" key="8">
    <source>
        <dbReference type="RuleBase" id="RU362110"/>
    </source>
</evidence>
<gene>
    <name evidence="12" type="ORF">FEZ33_09710</name>
</gene>
<evidence type="ECO:0000313" key="13">
    <source>
        <dbReference type="Proteomes" id="UP000306420"/>
    </source>
</evidence>
<dbReference type="Gene3D" id="2.60.120.560">
    <property type="entry name" value="Exo-inulinase, domain 1"/>
    <property type="match status" value="1"/>
</dbReference>
<evidence type="ECO:0000256" key="2">
    <source>
        <dbReference type="ARBA" id="ARBA00009902"/>
    </source>
</evidence>
<comment type="function">
    <text evidence="9">Enables the bacterium to metabolize sucrose as a sole carbon source.</text>
</comment>
<dbReference type="SUPFAM" id="SSF49899">
    <property type="entry name" value="Concanavalin A-like lectins/glucanases"/>
    <property type="match status" value="1"/>
</dbReference>
<dbReference type="InterPro" id="IPR023296">
    <property type="entry name" value="Glyco_hydro_beta-prop_sf"/>
</dbReference>
<comment type="pathway">
    <text evidence="1 9">Glycan biosynthesis; sucrose metabolism.</text>
</comment>
<feature type="domain" description="Glycosyl hydrolase family 32 N-terminal" evidence="10">
    <location>
        <begin position="33"/>
        <end position="345"/>
    </location>
</feature>
<dbReference type="UniPathway" id="UPA00238"/>
<comment type="subcellular location">
    <subcellularLocation>
        <location evidence="9">Cytoplasm</location>
    </subcellularLocation>
</comment>
<keyword evidence="9" id="KW-0119">Carbohydrate metabolism</keyword>
<keyword evidence="6 8" id="KW-0326">Glycosidase</keyword>
<dbReference type="GO" id="GO:0005737">
    <property type="term" value="C:cytoplasm"/>
    <property type="evidence" value="ECO:0007669"/>
    <property type="project" value="UniProtKB-SubCell"/>
</dbReference>
<dbReference type="InterPro" id="IPR001362">
    <property type="entry name" value="Glyco_hydro_32"/>
</dbReference>
<evidence type="ECO:0000256" key="5">
    <source>
        <dbReference type="ARBA" id="ARBA00022801"/>
    </source>
</evidence>
<accession>A0A5R9DT02</accession>
<dbReference type="Pfam" id="PF08244">
    <property type="entry name" value="Glyco_hydro_32C"/>
    <property type="match status" value="1"/>
</dbReference>
<dbReference type="EC" id="3.2.1.26" evidence="3 8"/>
<dbReference type="InterPro" id="IPR013320">
    <property type="entry name" value="ConA-like_dom_sf"/>
</dbReference>